<dbReference type="Proteomes" id="UP000462152">
    <property type="component" value="Unassembled WGS sequence"/>
</dbReference>
<keyword evidence="6" id="KW-0479">Metal-binding</keyword>
<dbReference type="GO" id="GO:0002949">
    <property type="term" value="P:tRNA threonylcarbamoyladenosine modification"/>
    <property type="evidence" value="ECO:0007669"/>
    <property type="project" value="InterPro"/>
</dbReference>
<dbReference type="GO" id="GO:0005737">
    <property type="term" value="C:cytoplasm"/>
    <property type="evidence" value="ECO:0007669"/>
    <property type="project" value="UniProtKB-SubCell"/>
</dbReference>
<dbReference type="NCBIfam" id="TIGR00150">
    <property type="entry name" value="T6A_YjeE"/>
    <property type="match status" value="1"/>
</dbReference>
<keyword evidence="4" id="KW-0963">Cytoplasm</keyword>
<dbReference type="PANTHER" id="PTHR33540">
    <property type="entry name" value="TRNA THREONYLCARBAMOYLADENOSINE BIOSYNTHESIS PROTEIN TSAE"/>
    <property type="match status" value="1"/>
</dbReference>
<name>A0A7K1LF76_9MICC</name>
<comment type="subcellular location">
    <subcellularLocation>
        <location evidence="1">Cytoplasm</location>
    </subcellularLocation>
</comment>
<dbReference type="GO" id="GO:0005524">
    <property type="term" value="F:ATP binding"/>
    <property type="evidence" value="ECO:0007669"/>
    <property type="project" value="UniProtKB-KW"/>
</dbReference>
<gene>
    <name evidence="13" type="primary">tsaE</name>
    <name evidence="13" type="ORF">GMA10_01075</name>
</gene>
<organism evidence="13 14">
    <name type="scientific">Rothia koreensis</name>
    <dbReference type="NCBI Taxonomy" id="592378"/>
    <lineage>
        <taxon>Bacteria</taxon>
        <taxon>Bacillati</taxon>
        <taxon>Actinomycetota</taxon>
        <taxon>Actinomycetes</taxon>
        <taxon>Micrococcales</taxon>
        <taxon>Micrococcaceae</taxon>
        <taxon>Rothia</taxon>
    </lineage>
</organism>
<keyword evidence="5" id="KW-0819">tRNA processing</keyword>
<evidence type="ECO:0000256" key="12">
    <source>
        <dbReference type="SAM" id="MobiDB-lite"/>
    </source>
</evidence>
<keyword evidence="14" id="KW-1185">Reference proteome</keyword>
<dbReference type="InterPro" id="IPR003442">
    <property type="entry name" value="T6A_TsaE"/>
</dbReference>
<evidence type="ECO:0000256" key="11">
    <source>
        <dbReference type="ARBA" id="ARBA00032441"/>
    </source>
</evidence>
<comment type="similarity">
    <text evidence="2">Belongs to the TsaE family.</text>
</comment>
<dbReference type="GO" id="GO:0016740">
    <property type="term" value="F:transferase activity"/>
    <property type="evidence" value="ECO:0007669"/>
    <property type="project" value="UniProtKB-KW"/>
</dbReference>
<accession>A0A7K1LF76</accession>
<dbReference type="AlphaFoldDB" id="A0A7K1LF76"/>
<keyword evidence="7" id="KW-0547">Nucleotide-binding</keyword>
<evidence type="ECO:0000256" key="6">
    <source>
        <dbReference type="ARBA" id="ARBA00022723"/>
    </source>
</evidence>
<protein>
    <recommendedName>
        <fullName evidence="3">tRNA threonylcarbamoyladenosine biosynthesis protein TsaE</fullName>
    </recommendedName>
    <alternativeName>
        <fullName evidence="11">t(6)A37 threonylcarbamoyladenosine biosynthesis protein TsaE</fullName>
    </alternativeName>
</protein>
<evidence type="ECO:0000256" key="1">
    <source>
        <dbReference type="ARBA" id="ARBA00004496"/>
    </source>
</evidence>
<evidence type="ECO:0000256" key="9">
    <source>
        <dbReference type="ARBA" id="ARBA00022842"/>
    </source>
</evidence>
<evidence type="ECO:0000256" key="10">
    <source>
        <dbReference type="ARBA" id="ARBA00024908"/>
    </source>
</evidence>
<evidence type="ECO:0000313" key="13">
    <source>
        <dbReference type="EMBL" id="MUN53831.1"/>
    </source>
</evidence>
<dbReference type="OrthoDB" id="9800307at2"/>
<evidence type="ECO:0000256" key="4">
    <source>
        <dbReference type="ARBA" id="ARBA00022490"/>
    </source>
</evidence>
<keyword evidence="9" id="KW-0460">Magnesium</keyword>
<evidence type="ECO:0000313" key="14">
    <source>
        <dbReference type="Proteomes" id="UP000462152"/>
    </source>
</evidence>
<dbReference type="CDD" id="cd02019">
    <property type="entry name" value="NK"/>
    <property type="match status" value="1"/>
</dbReference>
<evidence type="ECO:0000256" key="5">
    <source>
        <dbReference type="ARBA" id="ARBA00022694"/>
    </source>
</evidence>
<reference evidence="13 14" key="1">
    <citation type="submission" date="2019-12" db="EMBL/GenBank/DDBJ databases">
        <authorList>
            <person name="Li J."/>
            <person name="Shi Y."/>
            <person name="Xu G."/>
            <person name="Xiao D."/>
            <person name="Ran X."/>
        </authorList>
    </citation>
    <scope>NUCLEOTIDE SEQUENCE [LARGE SCALE GENOMIC DNA]</scope>
    <source>
        <strain evidence="13 14">JCM 15915</strain>
    </source>
</reference>
<dbReference type="SUPFAM" id="SSF52540">
    <property type="entry name" value="P-loop containing nucleoside triphosphate hydrolases"/>
    <property type="match status" value="1"/>
</dbReference>
<feature type="compositionally biased region" description="Polar residues" evidence="12">
    <location>
        <begin position="1"/>
        <end position="13"/>
    </location>
</feature>
<dbReference type="PANTHER" id="PTHR33540:SF2">
    <property type="entry name" value="TRNA THREONYLCARBAMOYLADENOSINE BIOSYNTHESIS PROTEIN TSAE"/>
    <property type="match status" value="1"/>
</dbReference>
<evidence type="ECO:0000256" key="8">
    <source>
        <dbReference type="ARBA" id="ARBA00022840"/>
    </source>
</evidence>
<evidence type="ECO:0000256" key="3">
    <source>
        <dbReference type="ARBA" id="ARBA00019010"/>
    </source>
</evidence>
<keyword evidence="8" id="KW-0067">ATP-binding</keyword>
<evidence type="ECO:0000256" key="2">
    <source>
        <dbReference type="ARBA" id="ARBA00007599"/>
    </source>
</evidence>
<keyword evidence="13" id="KW-0808">Transferase</keyword>
<dbReference type="Pfam" id="PF02367">
    <property type="entry name" value="TsaE"/>
    <property type="match status" value="1"/>
</dbReference>
<sequence>MSHANDQSPSTRPQKAELDVQLGSPEATARVAHALAGNLRSGDLVVLTGELGAGKTTFTRALGDGLGVRGAVISPTFVLSRIHPNDSDGARPGGPDLVHVDAYRLSSPEEVDDLDLEYTMDRSVTVVEWGRDLVEHLSDSRVEITLIRSQGSDAPLVEGEEEDRDPRRAVISFMGDRWGEPEIEQLVHKIRAAAEE</sequence>
<evidence type="ECO:0000256" key="7">
    <source>
        <dbReference type="ARBA" id="ARBA00022741"/>
    </source>
</evidence>
<dbReference type="RefSeq" id="WP_129313941.1">
    <property type="nucleotide sequence ID" value="NZ_JBITVH010000001.1"/>
</dbReference>
<dbReference type="Gene3D" id="3.40.50.300">
    <property type="entry name" value="P-loop containing nucleotide triphosphate hydrolases"/>
    <property type="match status" value="1"/>
</dbReference>
<dbReference type="EMBL" id="WOGT01000001">
    <property type="protein sequence ID" value="MUN53831.1"/>
    <property type="molecule type" value="Genomic_DNA"/>
</dbReference>
<feature type="region of interest" description="Disordered" evidence="12">
    <location>
        <begin position="1"/>
        <end position="20"/>
    </location>
</feature>
<dbReference type="GO" id="GO:0046872">
    <property type="term" value="F:metal ion binding"/>
    <property type="evidence" value="ECO:0007669"/>
    <property type="project" value="UniProtKB-KW"/>
</dbReference>
<proteinExistence type="inferred from homology"/>
<comment type="caution">
    <text evidence="13">The sequence shown here is derived from an EMBL/GenBank/DDBJ whole genome shotgun (WGS) entry which is preliminary data.</text>
</comment>
<dbReference type="InterPro" id="IPR027417">
    <property type="entry name" value="P-loop_NTPase"/>
</dbReference>
<comment type="function">
    <text evidence="10">Required for the formation of a threonylcarbamoyl group on adenosine at position 37 (t(6)A37) in tRNAs that read codons beginning with adenine. Is involved in the transfer of the threonylcarbamoyl moiety of threonylcarbamoyl-AMP (TC-AMP) to the N6 group of A37, together with TsaD and TsaB. TsaE seems to play an indirect role in the t(6)A biosynthesis pathway, possibly in regulating the core enzymatic function of TsaD.</text>
</comment>